<keyword evidence="11" id="KW-1185">Reference proteome</keyword>
<dbReference type="InterPro" id="IPR029515">
    <property type="entry name" value="Liprin"/>
</dbReference>
<evidence type="ECO:0000256" key="7">
    <source>
        <dbReference type="SAM" id="Coils"/>
    </source>
</evidence>
<comment type="caution">
    <text evidence="10">The sequence shown here is derived from an EMBL/GenBank/DDBJ whole genome shotgun (WGS) entry which is preliminary data.</text>
</comment>
<feature type="region of interest" description="Disordered" evidence="8">
    <location>
        <begin position="1424"/>
        <end position="1446"/>
    </location>
</feature>
<dbReference type="Proteomes" id="UP000824219">
    <property type="component" value="Linkage Group LG19"/>
</dbReference>
<evidence type="ECO:0000256" key="6">
    <source>
        <dbReference type="ARBA" id="ARBA00023054"/>
    </source>
</evidence>
<dbReference type="Pfam" id="PF25526">
    <property type="entry name" value="LIP-1"/>
    <property type="match status" value="1"/>
</dbReference>
<dbReference type="GO" id="GO:0005737">
    <property type="term" value="C:cytoplasm"/>
    <property type="evidence" value="ECO:0007669"/>
    <property type="project" value="UniProtKB-SubCell"/>
</dbReference>
<evidence type="ECO:0000256" key="2">
    <source>
        <dbReference type="ARBA" id="ARBA00007026"/>
    </source>
</evidence>
<feature type="domain" description="SAM" evidence="9">
    <location>
        <begin position="1245"/>
        <end position="1314"/>
    </location>
</feature>
<dbReference type="InterPro" id="IPR057892">
    <property type="entry name" value="LIP-1_CC2"/>
</dbReference>
<dbReference type="FunFam" id="1.10.150.50:FF:000002">
    <property type="entry name" value="PTPRF interacting protein alpha 1"/>
    <property type="match status" value="1"/>
</dbReference>
<evidence type="ECO:0000256" key="1">
    <source>
        <dbReference type="ARBA" id="ARBA00004496"/>
    </source>
</evidence>
<dbReference type="SUPFAM" id="SSF47769">
    <property type="entry name" value="SAM/Pointed domain"/>
    <property type="match status" value="3"/>
</dbReference>
<organism evidence="10 11">
    <name type="scientific">Hemibagrus wyckioides</name>
    <dbReference type="NCBI Taxonomy" id="337641"/>
    <lineage>
        <taxon>Eukaryota</taxon>
        <taxon>Metazoa</taxon>
        <taxon>Chordata</taxon>
        <taxon>Craniata</taxon>
        <taxon>Vertebrata</taxon>
        <taxon>Euteleostomi</taxon>
        <taxon>Actinopterygii</taxon>
        <taxon>Neopterygii</taxon>
        <taxon>Teleostei</taxon>
        <taxon>Ostariophysi</taxon>
        <taxon>Siluriformes</taxon>
        <taxon>Bagridae</taxon>
        <taxon>Hemibagrus</taxon>
    </lineage>
</organism>
<evidence type="ECO:0000313" key="10">
    <source>
        <dbReference type="EMBL" id="KAG7320630.1"/>
    </source>
</evidence>
<dbReference type="GO" id="GO:0050808">
    <property type="term" value="P:synapse organization"/>
    <property type="evidence" value="ECO:0007669"/>
    <property type="project" value="TreeGrafter"/>
</dbReference>
<dbReference type="PANTHER" id="PTHR12587:SF6">
    <property type="entry name" value="LIPRIN-ALPHA-2"/>
    <property type="match status" value="1"/>
</dbReference>
<sequence length="1446" mass="163785">MKLRHVAVYPSAQTRGGLPLSSDTWRSTPHLRHVAVYPSAQTRGGLPLISDTWRSTPQLRHVAVYPSSQTRGGSPSAQTRKVYHPHLRHAWPTLSSDTWRSTPHLRHVAVYPSAQTRGGLPLISDTWRSTPQLRHVRSQSVFGIGSENRTAGNTDLPEETEDEEEAVKMMCEVMPTISEDTAMSQRGSQSSSSDPDSHFEQLMVNMLDERDRLLDTLRETQESLALAQQHLQDVMYDRDSLQRQLSSALPQEFAALTKELNACREQLLEKEEEISELKAERNNTRLLLEHLECLVSRHERSLRMTVVKRQAQSPSGVSSEVEVLKALKSLFEHHKALDEKVRERLRVSLERVSALEEELTAANQEIVALREQNAHIQRKVASGEGAEDLLEGDAQKVHGKRLSNGSMESGDEASQVVELQELLEKQNYELTQMKERMSSLSSRVSEVEQELETARKDLIKSEEMNTKYQRDIKEAMCQKEDMEERIVTLEKRYLSAQRESTSLHDISDKLENELANKEAFLRQMEEKNRQLQERLELAEQKLQQTMRKAETLPEVEAELAQRIAALTKAEERHGSIEERMRHLEGQLEEKNQELLRARQREKMNEEHNKRLSDTVDRLLTESNERLQLHLKERMAALEEKNVLIQDSDSYRKQLEDTIHEKSQLAEEMEKMRVELEQFRMRAEPTLSRSHLDASSDLRYSLGSLADSQSDYRSAKVMHRTRRGRMGLRRDEQKAKSLGEHEWRAQQLGLLGSHPFESDTEMSDIDDDDRETLFSSMDLLSPSGHSDAQTLAMMLQEQLDAINKEIRLIQEEKECTEQRAEEIEHRVASVSLEGLNLARSLITASATASSLASSSPPSGHSSPKHTPRSPARDMERMGVMTLPSDLRKHRRKIAAVDEDGREDKATIKCETSPPPTPRQVRMTHTLPASSHNDARLAAALEADAALSSVASSQDSLHKQPKKKGIKSSIGRLFGKKEKGRLVHMGKEMMGPGPGGVSDVELLAQEMAVGKLGTQAEKDRRIKKKHELLEEARRKGLPFAQWDGPTVVAWLELWLGMPAWYVAACRANVKSGAIMSALSDTEIQREIGISNPLHRLKLRLAIQEMVSLTSPSAPPTSRTPSGNVWVTHEEMETLAAPSKTKSESEEGSWSQTLAYGDMNHEWIGNEWLPSLGLPQYRSYFMECLVDARMLDHLTKKDLRVHLKMVDSFHRTSLQYGIMCLKKLNYDRKELERRRESSQHEMRDVLVWTNERVIRWVQSIGLRDYANILLESGVHGALIALDSNFDYSSLALLLQIPTQNTQARQILEREYNNLLALGTERRLDEDFRGPSWRRQFPPRDIHGISMMPGSAETLPAGFRLTTSAHTHRIPADVGPSAVQRLDSSTQCCGLECDDDVGDQRSAHTHCQENTHVARTDGGQTVKRHGALLPRPPNPAPVPPSLRQSDCTGL</sequence>
<feature type="domain" description="SAM" evidence="9">
    <location>
        <begin position="1164"/>
        <end position="1221"/>
    </location>
</feature>
<feature type="coiled-coil region" evidence="7">
    <location>
        <begin position="416"/>
        <end position="604"/>
    </location>
</feature>
<dbReference type="PROSITE" id="PS50105">
    <property type="entry name" value="SAM_DOMAIN"/>
    <property type="match status" value="3"/>
</dbReference>
<dbReference type="Pfam" id="PF07647">
    <property type="entry name" value="SAM_2"/>
    <property type="match status" value="1"/>
</dbReference>
<dbReference type="InterPro" id="IPR037621">
    <property type="entry name" value="LIP-1_SAM_2"/>
</dbReference>
<dbReference type="InterPro" id="IPR037620">
    <property type="entry name" value="LIP-1_SAM_1"/>
</dbReference>
<keyword evidence="3" id="KW-0963">Cytoplasm</keyword>
<gene>
    <name evidence="10" type="ORF">KOW79_016483</name>
</gene>
<dbReference type="SMART" id="SM00454">
    <property type="entry name" value="SAM"/>
    <property type="match status" value="3"/>
</dbReference>
<protein>
    <recommendedName>
        <fullName evidence="9">SAM domain-containing protein</fullName>
    </recommendedName>
</protein>
<dbReference type="OrthoDB" id="2132119at2759"/>
<keyword evidence="4" id="KW-0597">Phosphoprotein</keyword>
<reference evidence="10 11" key="1">
    <citation type="submission" date="2021-06" db="EMBL/GenBank/DDBJ databases">
        <title>Chromosome-level genome assembly of the red-tail catfish (Hemibagrus wyckioides).</title>
        <authorList>
            <person name="Shao F."/>
        </authorList>
    </citation>
    <scope>NUCLEOTIDE SEQUENCE [LARGE SCALE GENOMIC DNA]</scope>
    <source>
        <strain evidence="10">EC202008001</strain>
        <tissue evidence="10">Blood</tissue>
    </source>
</reference>
<feature type="coiled-coil region" evidence="7">
    <location>
        <begin position="791"/>
        <end position="832"/>
    </location>
</feature>
<feature type="region of interest" description="Disordered" evidence="8">
    <location>
        <begin position="894"/>
        <end position="920"/>
    </location>
</feature>
<dbReference type="InterPro" id="IPR037622">
    <property type="entry name" value="LIP-1_SAM_3"/>
</dbReference>
<feature type="coiled-coil region" evidence="7">
    <location>
        <begin position="647"/>
        <end position="681"/>
    </location>
</feature>
<evidence type="ECO:0000256" key="5">
    <source>
        <dbReference type="ARBA" id="ARBA00022737"/>
    </source>
</evidence>
<dbReference type="FunFam" id="1.10.150.50:FF:000004">
    <property type="entry name" value="PTPRF interacting protein alpha 1"/>
    <property type="match status" value="1"/>
</dbReference>
<keyword evidence="5" id="KW-0677">Repeat</keyword>
<comment type="similarity">
    <text evidence="2">Belongs to the liprin family. Liprin-alpha subfamily.</text>
</comment>
<dbReference type="Gene3D" id="1.10.150.50">
    <property type="entry name" value="Transcription Factor, Ets-1"/>
    <property type="match status" value="3"/>
</dbReference>
<dbReference type="CDD" id="cd09568">
    <property type="entry name" value="SAM_liprin-alpha1_2_3_4_repeat3"/>
    <property type="match status" value="1"/>
</dbReference>
<evidence type="ECO:0000259" key="9">
    <source>
        <dbReference type="PROSITE" id="PS50105"/>
    </source>
</evidence>
<feature type="coiled-coil region" evidence="7">
    <location>
        <begin position="345"/>
        <end position="379"/>
    </location>
</feature>
<dbReference type="CDD" id="cd09565">
    <property type="entry name" value="SAM_liprin-alpha1_2_3_4_repeat2"/>
    <property type="match status" value="1"/>
</dbReference>
<dbReference type="FunFam" id="1.10.150.50:FF:000003">
    <property type="entry name" value="liprin-alpha-2 isoform X1"/>
    <property type="match status" value="1"/>
</dbReference>
<evidence type="ECO:0000256" key="3">
    <source>
        <dbReference type="ARBA" id="ARBA00022490"/>
    </source>
</evidence>
<name>A0A9D3SEC9_9TELE</name>
<feature type="coiled-coil region" evidence="7">
    <location>
        <begin position="253"/>
        <end position="294"/>
    </location>
</feature>
<dbReference type="InterPro" id="IPR001660">
    <property type="entry name" value="SAM"/>
</dbReference>
<evidence type="ECO:0000256" key="4">
    <source>
        <dbReference type="ARBA" id="ARBA00022553"/>
    </source>
</evidence>
<dbReference type="EMBL" id="JAHKSW010000019">
    <property type="protein sequence ID" value="KAG7320630.1"/>
    <property type="molecule type" value="Genomic_DNA"/>
</dbReference>
<evidence type="ECO:0000256" key="8">
    <source>
        <dbReference type="SAM" id="MobiDB-lite"/>
    </source>
</evidence>
<comment type="subcellular location">
    <subcellularLocation>
        <location evidence="1">Cytoplasm</location>
    </subcellularLocation>
</comment>
<dbReference type="GO" id="GO:0048786">
    <property type="term" value="C:presynaptic active zone"/>
    <property type="evidence" value="ECO:0007669"/>
    <property type="project" value="TreeGrafter"/>
</dbReference>
<feature type="domain" description="SAM" evidence="9">
    <location>
        <begin position="1040"/>
        <end position="1106"/>
    </location>
</feature>
<evidence type="ECO:0000313" key="11">
    <source>
        <dbReference type="Proteomes" id="UP000824219"/>
    </source>
</evidence>
<dbReference type="InterPro" id="IPR013761">
    <property type="entry name" value="SAM/pointed_sf"/>
</dbReference>
<feature type="compositionally biased region" description="Pro residues" evidence="8">
    <location>
        <begin position="1426"/>
        <end position="1436"/>
    </location>
</feature>
<proteinExistence type="inferred from homology"/>
<dbReference type="CDD" id="cd09562">
    <property type="entry name" value="SAM_liprin-alpha1_2_3_4_repeat1"/>
    <property type="match status" value="1"/>
</dbReference>
<dbReference type="Pfam" id="PF00536">
    <property type="entry name" value="SAM_1"/>
    <property type="match status" value="2"/>
</dbReference>
<feature type="region of interest" description="Disordered" evidence="8">
    <location>
        <begin position="847"/>
        <end position="875"/>
    </location>
</feature>
<accession>A0A9D3SEC9</accession>
<dbReference type="PANTHER" id="PTHR12587">
    <property type="entry name" value="LAR INTERACTING PROTEIN LIP -RELATED PROTEIN"/>
    <property type="match status" value="1"/>
</dbReference>
<feature type="compositionally biased region" description="Low complexity" evidence="8">
    <location>
        <begin position="847"/>
        <end position="860"/>
    </location>
</feature>
<keyword evidence="6 7" id="KW-0175">Coiled coil</keyword>